<proteinExistence type="predicted"/>
<gene>
    <name evidence="1" type="ORF">VITISV_034439</name>
</gene>
<dbReference type="AlphaFoldDB" id="A5C776"/>
<reference evidence="1" key="1">
    <citation type="journal article" date="2007" name="PLoS ONE">
        <title>The first genome sequence of an elite grapevine cultivar (Pinot noir Vitis vinifera L.): coping with a highly heterozygous genome.</title>
        <authorList>
            <person name="Velasco R."/>
            <person name="Zharkikh A."/>
            <person name="Troggio M."/>
            <person name="Cartwright D.A."/>
            <person name="Cestaro A."/>
            <person name="Pruss D."/>
            <person name="Pindo M."/>
            <person name="FitzGerald L.M."/>
            <person name="Vezzulli S."/>
            <person name="Reid J."/>
            <person name="Malacarne G."/>
            <person name="Iliev D."/>
            <person name="Coppola G."/>
            <person name="Wardell B."/>
            <person name="Micheletti D."/>
            <person name="Macalma T."/>
            <person name="Facci M."/>
            <person name="Mitchell J.T."/>
            <person name="Perazzolli M."/>
            <person name="Eldredge G."/>
            <person name="Gatto P."/>
            <person name="Oyzerski R."/>
            <person name="Moretto M."/>
            <person name="Gutin N."/>
            <person name="Stefanini M."/>
            <person name="Chen Y."/>
            <person name="Segala C."/>
            <person name="Davenport C."/>
            <person name="Dematte L."/>
            <person name="Mraz A."/>
            <person name="Battilana J."/>
            <person name="Stormo K."/>
            <person name="Costa F."/>
            <person name="Tao Q."/>
            <person name="Si-Ammour A."/>
            <person name="Harkins T."/>
            <person name="Lackey A."/>
            <person name="Perbost C."/>
            <person name="Taillon B."/>
            <person name="Stella A."/>
            <person name="Solovyev V."/>
            <person name="Fawcett J.A."/>
            <person name="Sterck L."/>
            <person name="Vandepoele K."/>
            <person name="Grando S.M."/>
            <person name="Toppo S."/>
            <person name="Moser C."/>
            <person name="Lanchbury J."/>
            <person name="Bogden R."/>
            <person name="Skolnick M."/>
            <person name="Sgaramella V."/>
            <person name="Bhatnagar S.K."/>
            <person name="Fontana P."/>
            <person name="Gutin A."/>
            <person name="Van de Peer Y."/>
            <person name="Salamini F."/>
            <person name="Viola R."/>
        </authorList>
    </citation>
    <scope>NUCLEOTIDE SEQUENCE</scope>
</reference>
<dbReference type="EMBL" id="AM484742">
    <property type="protein sequence ID" value="CAN81909.1"/>
    <property type="molecule type" value="Genomic_DNA"/>
</dbReference>
<organism evidence="1">
    <name type="scientific">Vitis vinifera</name>
    <name type="common">Grape</name>
    <dbReference type="NCBI Taxonomy" id="29760"/>
    <lineage>
        <taxon>Eukaryota</taxon>
        <taxon>Viridiplantae</taxon>
        <taxon>Streptophyta</taxon>
        <taxon>Embryophyta</taxon>
        <taxon>Tracheophyta</taxon>
        <taxon>Spermatophyta</taxon>
        <taxon>Magnoliopsida</taxon>
        <taxon>eudicotyledons</taxon>
        <taxon>Gunneridae</taxon>
        <taxon>Pentapetalae</taxon>
        <taxon>rosids</taxon>
        <taxon>Vitales</taxon>
        <taxon>Vitaceae</taxon>
        <taxon>Viteae</taxon>
        <taxon>Vitis</taxon>
    </lineage>
</organism>
<name>A5C776_VITVI</name>
<evidence type="ECO:0000313" key="1">
    <source>
        <dbReference type="EMBL" id="CAN81909.1"/>
    </source>
</evidence>
<sequence>MGSTTCVVCTPWPQRHRAWCGLPLPRTGTRAPKPCAVSQLMKPWVQCHGLMAPIAYSHQDAYAQHRGSMPSALKRIGHGRNAMTRCWEARKQATNPSHGHLDMARVHTSMWGRHTDAPDAWSDGWCTLPDSEGFDQRHADGHPVTRGTLREMARLVRGTHQ</sequence>
<accession>A5C776</accession>
<protein>
    <submittedName>
        <fullName evidence="1">Uncharacterized protein</fullName>
    </submittedName>
</protein>